<reference evidence="1" key="1">
    <citation type="submission" date="2020-12" db="EMBL/GenBank/DDBJ databases">
        <title>Taurinivorans muris gen. nov., sp. nov., fundamental and realized metabolic niche of a ubiquitous sulfidogenic bacterium in the murine intestine.</title>
        <authorList>
            <person name="Ye H."/>
            <person name="Hanson B.T."/>
            <person name="Loy A."/>
        </authorList>
    </citation>
    <scope>NUCLEOTIDE SEQUENCE</scope>
    <source>
        <strain evidence="1">LT0009</strain>
    </source>
</reference>
<evidence type="ECO:0000313" key="2">
    <source>
        <dbReference type="Proteomes" id="UP001058120"/>
    </source>
</evidence>
<evidence type="ECO:0000313" key="1">
    <source>
        <dbReference type="EMBL" id="UWX05433.1"/>
    </source>
</evidence>
<dbReference type="InterPro" id="IPR036102">
    <property type="entry name" value="OsmC/Ohrsf"/>
</dbReference>
<name>A0ABY5XZW2_9BACT</name>
<dbReference type="EMBL" id="CP065938">
    <property type="protein sequence ID" value="UWX05433.1"/>
    <property type="molecule type" value="Genomic_DNA"/>
</dbReference>
<dbReference type="SUPFAM" id="SSF82784">
    <property type="entry name" value="OsmC-like"/>
    <property type="match status" value="1"/>
</dbReference>
<dbReference type="Proteomes" id="UP001058120">
    <property type="component" value="Chromosome"/>
</dbReference>
<organism evidence="1 2">
    <name type="scientific">Taurinivorans muris</name>
    <dbReference type="NCBI Taxonomy" id="2787751"/>
    <lineage>
        <taxon>Bacteria</taxon>
        <taxon>Pseudomonadati</taxon>
        <taxon>Thermodesulfobacteriota</taxon>
        <taxon>Desulfovibrionia</taxon>
        <taxon>Desulfovibrionales</taxon>
        <taxon>Desulfovibrionaceae</taxon>
        <taxon>Taurinivorans</taxon>
    </lineage>
</organism>
<dbReference type="RefSeq" id="WP_334315010.1">
    <property type="nucleotide sequence ID" value="NZ_CP065938.1"/>
</dbReference>
<gene>
    <name evidence="1" type="ORF">JBF11_08270</name>
</gene>
<sequence length="145" mass="16660">MPKITFERDMEKGIDTYNVNSVILPKIEFNFNAVSDEERNQDHTGQRFLCVAALACYINTFANSLKRNGAEIKFIRASADTEKEKDHAMRTRYSVLILDVEIGLEEKYRDIYKKVEENMLDGSLLTYSLEAGMEVEYNLSMVAVD</sequence>
<proteinExistence type="predicted"/>
<protein>
    <submittedName>
        <fullName evidence="1">Osmotically inducible protein OsmC</fullName>
    </submittedName>
</protein>
<keyword evidence="2" id="KW-1185">Reference proteome</keyword>
<accession>A0ABY5XZW2</accession>